<reference evidence="14 15" key="1">
    <citation type="journal article" date="2014" name="Nat. Commun.">
        <title>Klebsormidium flaccidum genome reveals primary factors for plant terrestrial adaptation.</title>
        <authorList>
            <person name="Hori K."/>
            <person name="Maruyama F."/>
            <person name="Fujisawa T."/>
            <person name="Togashi T."/>
            <person name="Yamamoto N."/>
            <person name="Seo M."/>
            <person name="Sato S."/>
            <person name="Yamada T."/>
            <person name="Mori H."/>
            <person name="Tajima N."/>
            <person name="Moriyama T."/>
            <person name="Ikeuchi M."/>
            <person name="Watanabe M."/>
            <person name="Wada H."/>
            <person name="Kobayashi K."/>
            <person name="Saito M."/>
            <person name="Masuda T."/>
            <person name="Sasaki-Sekimoto Y."/>
            <person name="Mashiguchi K."/>
            <person name="Awai K."/>
            <person name="Shimojima M."/>
            <person name="Masuda S."/>
            <person name="Iwai M."/>
            <person name="Nobusawa T."/>
            <person name="Narise T."/>
            <person name="Kondo S."/>
            <person name="Saito H."/>
            <person name="Sato R."/>
            <person name="Murakawa M."/>
            <person name="Ihara Y."/>
            <person name="Oshima-Yamada Y."/>
            <person name="Ohtaka K."/>
            <person name="Satoh M."/>
            <person name="Sonobe K."/>
            <person name="Ishii M."/>
            <person name="Ohtani R."/>
            <person name="Kanamori-Sato M."/>
            <person name="Honoki R."/>
            <person name="Miyazaki D."/>
            <person name="Mochizuki H."/>
            <person name="Umetsu J."/>
            <person name="Higashi K."/>
            <person name="Shibata D."/>
            <person name="Kamiya Y."/>
            <person name="Sato N."/>
            <person name="Nakamura Y."/>
            <person name="Tabata S."/>
            <person name="Ida S."/>
            <person name="Kurokawa K."/>
            <person name="Ohta H."/>
        </authorList>
    </citation>
    <scope>NUCLEOTIDE SEQUENCE [LARGE SCALE GENOMIC DNA]</scope>
    <source>
        <strain evidence="14 15">NIES-2285</strain>
    </source>
</reference>
<dbReference type="InterPro" id="IPR050324">
    <property type="entry name" value="CDP-alcohol_PTase-I"/>
</dbReference>
<dbReference type="InterPro" id="IPR004570">
    <property type="entry name" value="Phosphatidylglycerol_P_synth"/>
</dbReference>
<sequence length="306" mass="32645">MATTSQHPLRPLFLKAGGCRLAKAANWSSGKTSPAAYQLVHPVNTQHFPSFRPSPVPSPQLGVSVKGHRAHSCSVLFLTPGSSRSTGQHRLPSCTAEGIRDRNTASEPEPQSILNLPTCLTLARVLAVPLLAAAFYSSHSWATPLVRSSIFVAAALTDWLDGYLARKMNTTSEFGAFLDPVADKLMVAAALVLLCSRPATVITGPAWILTLPAIAIIGREITMSALREWAASQAGDVHKAVAVNALGKWKTASQMVALTILLGLSEELPSYVALLGVSLLYIAAALALLSLGIYFKGMWFAFSRCR</sequence>
<keyword evidence="15" id="KW-1185">Reference proteome</keyword>
<dbReference type="OrthoDB" id="10020554at2759"/>
<dbReference type="PANTHER" id="PTHR14269:SF62">
    <property type="entry name" value="CDP-DIACYLGLYCEROL--GLYCEROL-3-PHOSPHATE 3-PHOSPHATIDYLTRANSFERASE 1, CHLOROPLASTIC"/>
    <property type="match status" value="1"/>
</dbReference>
<evidence type="ECO:0000256" key="1">
    <source>
        <dbReference type="ARBA" id="ARBA00001936"/>
    </source>
</evidence>
<dbReference type="GO" id="GO:0030145">
    <property type="term" value="F:manganese ion binding"/>
    <property type="evidence" value="ECO:0007669"/>
    <property type="project" value="UniProtKB-ARBA"/>
</dbReference>
<gene>
    <name evidence="14" type="ORF">KFL_003580180</name>
</gene>
<evidence type="ECO:0000256" key="12">
    <source>
        <dbReference type="RuleBase" id="RU003750"/>
    </source>
</evidence>
<dbReference type="OMA" id="WFRWQSA"/>
<evidence type="ECO:0000256" key="13">
    <source>
        <dbReference type="SAM" id="Phobius"/>
    </source>
</evidence>
<evidence type="ECO:0000256" key="11">
    <source>
        <dbReference type="ARBA" id="ARBA00023264"/>
    </source>
</evidence>
<dbReference type="GO" id="GO:0046474">
    <property type="term" value="P:glycerophospholipid biosynthetic process"/>
    <property type="evidence" value="ECO:0000318"/>
    <property type="project" value="GO_Central"/>
</dbReference>
<proteinExistence type="inferred from homology"/>
<evidence type="ECO:0000256" key="10">
    <source>
        <dbReference type="ARBA" id="ARBA00023209"/>
    </source>
</evidence>
<dbReference type="GO" id="GO:0045995">
    <property type="term" value="P:regulation of embryonic development"/>
    <property type="evidence" value="ECO:0007669"/>
    <property type="project" value="UniProtKB-ARBA"/>
</dbReference>
<evidence type="ECO:0000313" key="15">
    <source>
        <dbReference type="Proteomes" id="UP000054558"/>
    </source>
</evidence>
<dbReference type="Gene3D" id="1.20.120.1760">
    <property type="match status" value="1"/>
</dbReference>
<keyword evidence="11" id="KW-1208">Phospholipid metabolism</keyword>
<name>A0A1Y1I977_KLENI</name>
<comment type="subcellular location">
    <subcellularLocation>
        <location evidence="2">Membrane</location>
        <topology evidence="2">Multi-pass membrane protein</topology>
    </subcellularLocation>
</comment>
<accession>A0A1Y1I977</accession>
<feature type="transmembrane region" description="Helical" evidence="13">
    <location>
        <begin position="271"/>
        <end position="295"/>
    </location>
</feature>
<evidence type="ECO:0000313" key="14">
    <source>
        <dbReference type="EMBL" id="GAQ87525.1"/>
    </source>
</evidence>
<keyword evidence="9 13" id="KW-0472">Membrane</keyword>
<dbReference type="InterPro" id="IPR043130">
    <property type="entry name" value="CDP-OH_PTrfase_TM_dom"/>
</dbReference>
<evidence type="ECO:0000256" key="5">
    <source>
        <dbReference type="ARBA" id="ARBA00022679"/>
    </source>
</evidence>
<dbReference type="STRING" id="105231.A0A1Y1I977"/>
<evidence type="ECO:0000256" key="4">
    <source>
        <dbReference type="ARBA" id="ARBA00022516"/>
    </source>
</evidence>
<keyword evidence="5 12" id="KW-0808">Transferase</keyword>
<keyword evidence="4" id="KW-0444">Lipid biosynthesis</keyword>
<organism evidence="14 15">
    <name type="scientific">Klebsormidium nitens</name>
    <name type="common">Green alga</name>
    <name type="synonym">Ulothrix nitens</name>
    <dbReference type="NCBI Taxonomy" id="105231"/>
    <lineage>
        <taxon>Eukaryota</taxon>
        <taxon>Viridiplantae</taxon>
        <taxon>Streptophyta</taxon>
        <taxon>Klebsormidiophyceae</taxon>
        <taxon>Klebsormidiales</taxon>
        <taxon>Klebsormidiaceae</taxon>
        <taxon>Klebsormidium</taxon>
    </lineage>
</organism>
<dbReference type="GO" id="GO:0005737">
    <property type="term" value="C:cytoplasm"/>
    <property type="evidence" value="ECO:0007669"/>
    <property type="project" value="UniProtKB-ARBA"/>
</dbReference>
<dbReference type="GO" id="GO:0008444">
    <property type="term" value="F:CDP-diacylglycerol-glycerol-3-phosphate 3-phosphatidyltransferase activity"/>
    <property type="evidence" value="ECO:0000318"/>
    <property type="project" value="GO_Central"/>
</dbReference>
<dbReference type="FunFam" id="1.20.120.1760:FF:000008">
    <property type="entry name" value="CDP-diacylglycerol--glycerol-3-phosphate 3-phosphatidyltransferase 2"/>
    <property type="match status" value="1"/>
</dbReference>
<comment type="cofactor">
    <cofactor evidence="1">
        <name>Mn(2+)</name>
        <dbReference type="ChEBI" id="CHEBI:29035"/>
    </cofactor>
</comment>
<dbReference type="PANTHER" id="PTHR14269">
    <property type="entry name" value="CDP-DIACYLGLYCEROL--GLYCEROL-3-PHOSPHATE 3-PHOSPHATIDYLTRANSFERASE-RELATED"/>
    <property type="match status" value="1"/>
</dbReference>
<evidence type="ECO:0000256" key="8">
    <source>
        <dbReference type="ARBA" id="ARBA00023098"/>
    </source>
</evidence>
<keyword evidence="6 13" id="KW-0812">Transmembrane</keyword>
<dbReference type="Pfam" id="PF01066">
    <property type="entry name" value="CDP-OH_P_transf"/>
    <property type="match status" value="1"/>
</dbReference>
<evidence type="ECO:0000256" key="3">
    <source>
        <dbReference type="ARBA" id="ARBA00010441"/>
    </source>
</evidence>
<dbReference type="AlphaFoldDB" id="A0A1Y1I977"/>
<dbReference type="InterPro" id="IPR048254">
    <property type="entry name" value="CDP_ALCOHOL_P_TRANSF_CS"/>
</dbReference>
<dbReference type="PROSITE" id="PS00379">
    <property type="entry name" value="CDP_ALCOHOL_P_TRANSF"/>
    <property type="match status" value="1"/>
</dbReference>
<dbReference type="GO" id="GO:0016020">
    <property type="term" value="C:membrane"/>
    <property type="evidence" value="ECO:0007669"/>
    <property type="project" value="UniProtKB-SubCell"/>
</dbReference>
<dbReference type="EMBL" id="DF237307">
    <property type="protein sequence ID" value="GAQ87525.1"/>
    <property type="molecule type" value="Genomic_DNA"/>
</dbReference>
<protein>
    <submittedName>
        <fullName evidence="14">Phosphatidylglycerophosphate synthase</fullName>
    </submittedName>
</protein>
<evidence type="ECO:0000256" key="7">
    <source>
        <dbReference type="ARBA" id="ARBA00022989"/>
    </source>
</evidence>
<dbReference type="GO" id="GO:0006655">
    <property type="term" value="P:phosphatidylglycerol biosynthetic process"/>
    <property type="evidence" value="ECO:0007669"/>
    <property type="project" value="UniProtKB-ARBA"/>
</dbReference>
<keyword evidence="8" id="KW-0443">Lipid metabolism</keyword>
<evidence type="ECO:0000256" key="9">
    <source>
        <dbReference type="ARBA" id="ARBA00023136"/>
    </source>
</evidence>
<dbReference type="InterPro" id="IPR000462">
    <property type="entry name" value="CDP-OH_P_trans"/>
</dbReference>
<dbReference type="Proteomes" id="UP000054558">
    <property type="component" value="Unassembled WGS sequence"/>
</dbReference>
<evidence type="ECO:0000256" key="2">
    <source>
        <dbReference type="ARBA" id="ARBA00004141"/>
    </source>
</evidence>
<keyword evidence="7 13" id="KW-1133">Transmembrane helix</keyword>
<comment type="similarity">
    <text evidence="3 12">Belongs to the CDP-alcohol phosphatidyltransferase class-I family.</text>
</comment>
<evidence type="ECO:0000256" key="6">
    <source>
        <dbReference type="ARBA" id="ARBA00022692"/>
    </source>
</evidence>
<keyword evidence="10" id="KW-0594">Phospholipid biosynthesis</keyword>
<dbReference type="NCBIfam" id="TIGR00560">
    <property type="entry name" value="pgsA"/>
    <property type="match status" value="1"/>
</dbReference>